<sequence>MAGTCTSIRPRLIGSSSIVELSRLINRAGVPFSVRFSTRTRALHGGGLTAPTSREEGPSCIFVGPIDSARKETLEALYRQAKDAYYNGKPLIVDDMFDRVELKLRWYGSKSVVKYPRCSLLRQSTYADAEVQCGCSCFHLAHMIQMGLDFSLTYYKYVTLEKELYVCFSYAFTTCHSGKNITACLFSSLVCDHCFAAAEQCFVKS</sequence>
<dbReference type="EMBL" id="LUHQ01000005">
    <property type="protein sequence ID" value="OAO91429.1"/>
    <property type="molecule type" value="Genomic_DNA"/>
</dbReference>
<name>A0A178UCL5_ARATH</name>
<dbReference type="Proteomes" id="UP000078284">
    <property type="component" value="Chromosome 5"/>
</dbReference>
<dbReference type="AlphaFoldDB" id="A0A178UCL5"/>
<dbReference type="GO" id="GO:0016730">
    <property type="term" value="F:oxidoreductase activity, acting on iron-sulfur proteins as donors"/>
    <property type="evidence" value="ECO:0007669"/>
    <property type="project" value="InterPro"/>
</dbReference>
<evidence type="ECO:0000313" key="1">
    <source>
        <dbReference type="EMBL" id="OAO91429.1"/>
    </source>
</evidence>
<proteinExistence type="predicted"/>
<reference evidence="2" key="1">
    <citation type="journal article" date="2016" name="Proc. Natl. Acad. Sci. U.S.A.">
        <title>Chromosome-level assembly of Arabidopsis thaliana Ler reveals the extent of translocation and inversion polymorphisms.</title>
        <authorList>
            <person name="Zapata L."/>
            <person name="Ding J."/>
            <person name="Willing E.M."/>
            <person name="Hartwig B."/>
            <person name="Bezdan D."/>
            <person name="Jiao W.B."/>
            <person name="Patel V."/>
            <person name="Velikkakam James G."/>
            <person name="Koornneef M."/>
            <person name="Ossowski S."/>
            <person name="Schneeberger K."/>
        </authorList>
    </citation>
    <scope>NUCLEOTIDE SEQUENCE [LARGE SCALE GENOMIC DNA]</scope>
    <source>
        <strain evidence="2">cv. Landsberg erecta</strain>
    </source>
</reference>
<evidence type="ECO:0000313" key="2">
    <source>
        <dbReference type="Proteomes" id="UP000078284"/>
    </source>
</evidence>
<accession>A0A178UCL5</accession>
<dbReference type="InterPro" id="IPR039987">
    <property type="entry name" value="PGRL1"/>
</dbReference>
<organism evidence="1 2">
    <name type="scientific">Arabidopsis thaliana</name>
    <name type="common">Mouse-ear cress</name>
    <dbReference type="NCBI Taxonomy" id="3702"/>
    <lineage>
        <taxon>Eukaryota</taxon>
        <taxon>Viridiplantae</taxon>
        <taxon>Streptophyta</taxon>
        <taxon>Embryophyta</taxon>
        <taxon>Tracheophyta</taxon>
        <taxon>Spermatophyta</taxon>
        <taxon>Magnoliopsida</taxon>
        <taxon>eudicotyledons</taxon>
        <taxon>Gunneridae</taxon>
        <taxon>Pentapetalae</taxon>
        <taxon>rosids</taxon>
        <taxon>malvids</taxon>
        <taxon>Brassicales</taxon>
        <taxon>Brassicaceae</taxon>
        <taxon>Camelineae</taxon>
        <taxon>Arabidopsis</taxon>
    </lineage>
</organism>
<dbReference type="PANTHER" id="PTHR31032:SF2">
    <property type="entry name" value="PGR5-LIKE A PROTEIN"/>
    <property type="match status" value="1"/>
</dbReference>
<dbReference type="GO" id="GO:0009535">
    <property type="term" value="C:chloroplast thylakoid membrane"/>
    <property type="evidence" value="ECO:0007669"/>
    <property type="project" value="InterPro"/>
</dbReference>
<comment type="caution">
    <text evidence="1">The sequence shown here is derived from an EMBL/GenBank/DDBJ whole genome shotgun (WGS) entry which is preliminary data.</text>
</comment>
<dbReference type="PANTHER" id="PTHR31032">
    <property type="entry name" value="PGR5-LIKE PROTEIN 1B, CHLOROPLASTIC"/>
    <property type="match status" value="1"/>
</dbReference>
<protein>
    <submittedName>
        <fullName evidence="1">Uncharacterized protein</fullName>
    </submittedName>
</protein>
<dbReference type="ExpressionAtlas" id="A0A178UCL5">
    <property type="expression patterns" value="baseline and differential"/>
</dbReference>
<gene>
    <name evidence="1" type="ordered locus">AXX17_At5g58810</name>
</gene>
<dbReference type="GO" id="GO:0009773">
    <property type="term" value="P:photosynthetic electron transport in photosystem I"/>
    <property type="evidence" value="ECO:0007669"/>
    <property type="project" value="InterPro"/>
</dbReference>